<reference evidence="1 2" key="1">
    <citation type="submission" date="2024-01" db="EMBL/GenBank/DDBJ databases">
        <title>The complete chloroplast genome sequence of Lithospermum erythrorhizon: insights into the phylogenetic relationship among Boraginaceae species and the maternal lineages of purple gromwells.</title>
        <authorList>
            <person name="Okada T."/>
            <person name="Watanabe K."/>
        </authorList>
    </citation>
    <scope>NUCLEOTIDE SEQUENCE [LARGE SCALE GENOMIC DNA]</scope>
</reference>
<dbReference type="EMBL" id="BAABME010007479">
    <property type="protein sequence ID" value="GAA0170991.1"/>
    <property type="molecule type" value="Genomic_DNA"/>
</dbReference>
<dbReference type="Proteomes" id="UP001454036">
    <property type="component" value="Unassembled WGS sequence"/>
</dbReference>
<gene>
    <name evidence="1" type="ORF">LIER_25134</name>
</gene>
<evidence type="ECO:0000313" key="2">
    <source>
        <dbReference type="Proteomes" id="UP001454036"/>
    </source>
</evidence>
<organism evidence="1 2">
    <name type="scientific">Lithospermum erythrorhizon</name>
    <name type="common">Purple gromwell</name>
    <name type="synonym">Lithospermum officinale var. erythrorhizon</name>
    <dbReference type="NCBI Taxonomy" id="34254"/>
    <lineage>
        <taxon>Eukaryota</taxon>
        <taxon>Viridiplantae</taxon>
        <taxon>Streptophyta</taxon>
        <taxon>Embryophyta</taxon>
        <taxon>Tracheophyta</taxon>
        <taxon>Spermatophyta</taxon>
        <taxon>Magnoliopsida</taxon>
        <taxon>eudicotyledons</taxon>
        <taxon>Gunneridae</taxon>
        <taxon>Pentapetalae</taxon>
        <taxon>asterids</taxon>
        <taxon>lamiids</taxon>
        <taxon>Boraginales</taxon>
        <taxon>Boraginaceae</taxon>
        <taxon>Boraginoideae</taxon>
        <taxon>Lithospermeae</taxon>
        <taxon>Lithospermum</taxon>
    </lineage>
</organism>
<protein>
    <submittedName>
        <fullName evidence="1">Uncharacterized protein</fullName>
    </submittedName>
</protein>
<comment type="caution">
    <text evidence="1">The sequence shown here is derived from an EMBL/GenBank/DDBJ whole genome shotgun (WGS) entry which is preliminary data.</text>
</comment>
<keyword evidence="2" id="KW-1185">Reference proteome</keyword>
<name>A0AAV3R6W9_LITER</name>
<proteinExistence type="predicted"/>
<accession>A0AAV3R6W9</accession>
<sequence length="209" mass="23653">MSSLIGYLFEKLGSWFSGGAKKLVDYVHYVVKNTSDYVSKKVLDNLSRLRNIWNLLKGCISSAVNYVKEKCFEGIQFMMKWIMKLFKWLSDLVISIITPIVNVSKGVSKCAITLVKSLRKMTTILSQSSPVSDFEKMKMKGSTERNQKTPDYGDSLFCLIVDLIRLLMKHLNTSVNDGIGMYDLVEGLLDGFALLVDIISLILYDSCYL</sequence>
<dbReference type="AlphaFoldDB" id="A0AAV3R6W9"/>
<evidence type="ECO:0000313" key="1">
    <source>
        <dbReference type="EMBL" id="GAA0170991.1"/>
    </source>
</evidence>